<accession>K1S5X4</accession>
<organism evidence="1">
    <name type="scientific">Magallana gigas</name>
    <name type="common">Pacific oyster</name>
    <name type="synonym">Crassostrea gigas</name>
    <dbReference type="NCBI Taxonomy" id="29159"/>
    <lineage>
        <taxon>Eukaryota</taxon>
        <taxon>Metazoa</taxon>
        <taxon>Spiralia</taxon>
        <taxon>Lophotrochozoa</taxon>
        <taxon>Mollusca</taxon>
        <taxon>Bivalvia</taxon>
        <taxon>Autobranchia</taxon>
        <taxon>Pteriomorphia</taxon>
        <taxon>Ostreida</taxon>
        <taxon>Ostreoidea</taxon>
        <taxon>Ostreidae</taxon>
        <taxon>Magallana</taxon>
    </lineage>
</organism>
<name>K1S5X4_MAGGI</name>
<dbReference type="InParanoid" id="K1S5X4"/>
<sequence>MELLTSVVRFTRMTGKTRATAPKTFSGNNVTISAAAGTGGVAITSISFLKGNNSVDISCSVIGRYVIYFNERLPGIIYPTDYSRFAFTDLCEVEVYGCPSPVAEVYQCSKPCPSKCEKCHPGTGICSKCITGFQGYACEIGKSDF</sequence>
<evidence type="ECO:0008006" key="2">
    <source>
        <dbReference type="Google" id="ProtNLM"/>
    </source>
</evidence>
<dbReference type="AlphaFoldDB" id="K1S5X4"/>
<gene>
    <name evidence="1" type="ORF">CGI_10010351</name>
</gene>
<dbReference type="EMBL" id="JH818237">
    <property type="protein sequence ID" value="EKC42796.1"/>
    <property type="molecule type" value="Genomic_DNA"/>
</dbReference>
<evidence type="ECO:0000313" key="1">
    <source>
        <dbReference type="EMBL" id="EKC42796.1"/>
    </source>
</evidence>
<dbReference type="HOGENOM" id="CLU_1827175_0_0_1"/>
<proteinExistence type="predicted"/>
<dbReference type="Gene3D" id="2.60.120.260">
    <property type="entry name" value="Galactose-binding domain-like"/>
    <property type="match status" value="1"/>
</dbReference>
<protein>
    <recommendedName>
        <fullName evidence="2">EGF-like domain-containing protein</fullName>
    </recommendedName>
</protein>
<reference evidence="1" key="1">
    <citation type="journal article" date="2012" name="Nature">
        <title>The oyster genome reveals stress adaptation and complexity of shell formation.</title>
        <authorList>
            <person name="Zhang G."/>
            <person name="Fang X."/>
            <person name="Guo X."/>
            <person name="Li L."/>
            <person name="Luo R."/>
            <person name="Xu F."/>
            <person name="Yang P."/>
            <person name="Zhang L."/>
            <person name="Wang X."/>
            <person name="Qi H."/>
            <person name="Xiong Z."/>
            <person name="Que H."/>
            <person name="Xie Y."/>
            <person name="Holland P.W."/>
            <person name="Paps J."/>
            <person name="Zhu Y."/>
            <person name="Wu F."/>
            <person name="Chen Y."/>
            <person name="Wang J."/>
            <person name="Peng C."/>
            <person name="Meng J."/>
            <person name="Yang L."/>
            <person name="Liu J."/>
            <person name="Wen B."/>
            <person name="Zhang N."/>
            <person name="Huang Z."/>
            <person name="Zhu Q."/>
            <person name="Feng Y."/>
            <person name="Mount A."/>
            <person name="Hedgecock D."/>
            <person name="Xu Z."/>
            <person name="Liu Y."/>
            <person name="Domazet-Loso T."/>
            <person name="Du Y."/>
            <person name="Sun X."/>
            <person name="Zhang S."/>
            <person name="Liu B."/>
            <person name="Cheng P."/>
            <person name="Jiang X."/>
            <person name="Li J."/>
            <person name="Fan D."/>
            <person name="Wang W."/>
            <person name="Fu W."/>
            <person name="Wang T."/>
            <person name="Wang B."/>
            <person name="Zhang J."/>
            <person name="Peng Z."/>
            <person name="Li Y."/>
            <person name="Li N."/>
            <person name="Wang J."/>
            <person name="Chen M."/>
            <person name="He Y."/>
            <person name="Tan F."/>
            <person name="Song X."/>
            <person name="Zheng Q."/>
            <person name="Huang R."/>
            <person name="Yang H."/>
            <person name="Du X."/>
            <person name="Chen L."/>
            <person name="Yang M."/>
            <person name="Gaffney P.M."/>
            <person name="Wang S."/>
            <person name="Luo L."/>
            <person name="She Z."/>
            <person name="Ming Y."/>
            <person name="Huang W."/>
            <person name="Zhang S."/>
            <person name="Huang B."/>
            <person name="Zhang Y."/>
            <person name="Qu T."/>
            <person name="Ni P."/>
            <person name="Miao G."/>
            <person name="Wang J."/>
            <person name="Wang Q."/>
            <person name="Steinberg C.E."/>
            <person name="Wang H."/>
            <person name="Li N."/>
            <person name="Qian L."/>
            <person name="Zhang G."/>
            <person name="Li Y."/>
            <person name="Yang H."/>
            <person name="Liu X."/>
            <person name="Wang J."/>
            <person name="Yin Y."/>
            <person name="Wang J."/>
        </authorList>
    </citation>
    <scope>NUCLEOTIDE SEQUENCE [LARGE SCALE GENOMIC DNA]</scope>
    <source>
        <strain evidence="1">05x7-T-G4-1.051#20</strain>
    </source>
</reference>